<reference evidence="2" key="1">
    <citation type="journal article" date="2019" name="Int. J. Syst. Evol. Microbiol.">
        <title>The Global Catalogue of Microorganisms (GCM) 10K type strain sequencing project: providing services to taxonomists for standard genome sequencing and annotation.</title>
        <authorList>
            <consortium name="The Broad Institute Genomics Platform"/>
            <consortium name="The Broad Institute Genome Sequencing Center for Infectious Disease"/>
            <person name="Wu L."/>
            <person name="Ma J."/>
        </authorList>
    </citation>
    <scope>NUCLEOTIDE SEQUENCE [LARGE SCALE GENOMIC DNA]</scope>
    <source>
        <strain evidence="2">CGMCC 1.12237</strain>
    </source>
</reference>
<name>A0ABW0LKZ8_9BACI</name>
<accession>A0ABW0LKZ8</accession>
<dbReference type="EMBL" id="JBHSMC010000027">
    <property type="protein sequence ID" value="MFC5466419.1"/>
    <property type="molecule type" value="Genomic_DNA"/>
</dbReference>
<evidence type="ECO:0000313" key="2">
    <source>
        <dbReference type="Proteomes" id="UP001596147"/>
    </source>
</evidence>
<gene>
    <name evidence="1" type="ORF">ACFPM4_16990</name>
</gene>
<sequence length="57" mass="6694">MHNDSLEALISDLIFKIGKTNQKVHQLADRIHQLETQLQQQKFLYIDTHKPPLKKSI</sequence>
<dbReference type="Proteomes" id="UP001596147">
    <property type="component" value="Unassembled WGS sequence"/>
</dbReference>
<evidence type="ECO:0000313" key="1">
    <source>
        <dbReference type="EMBL" id="MFC5466419.1"/>
    </source>
</evidence>
<organism evidence="1 2">
    <name type="scientific">Lederbergia graminis</name>
    <dbReference type="NCBI Taxonomy" id="735518"/>
    <lineage>
        <taxon>Bacteria</taxon>
        <taxon>Bacillati</taxon>
        <taxon>Bacillota</taxon>
        <taxon>Bacilli</taxon>
        <taxon>Bacillales</taxon>
        <taxon>Bacillaceae</taxon>
        <taxon>Lederbergia</taxon>
    </lineage>
</organism>
<proteinExistence type="predicted"/>
<keyword evidence="2" id="KW-1185">Reference proteome</keyword>
<dbReference type="RefSeq" id="WP_382354450.1">
    <property type="nucleotide sequence ID" value="NZ_JBHSMC010000027.1"/>
</dbReference>
<comment type="caution">
    <text evidence="1">The sequence shown here is derived from an EMBL/GenBank/DDBJ whole genome shotgun (WGS) entry which is preliminary data.</text>
</comment>
<protein>
    <submittedName>
        <fullName evidence="1">Uncharacterized protein</fullName>
    </submittedName>
</protein>